<dbReference type="HOGENOM" id="CLU_2251137_0_0_1"/>
<gene>
    <name evidence="1" type="ORF">PISMIDRAFT_571806</name>
</gene>
<proteinExistence type="predicted"/>
<dbReference type="Proteomes" id="UP000054018">
    <property type="component" value="Unassembled WGS sequence"/>
</dbReference>
<evidence type="ECO:0000313" key="1">
    <source>
        <dbReference type="EMBL" id="KIK20909.1"/>
    </source>
</evidence>
<protein>
    <submittedName>
        <fullName evidence="1">Uncharacterized protein</fullName>
    </submittedName>
</protein>
<name>A0A0C9Z415_9AGAM</name>
<sequence>MRDKRDGPASVQLETELLAPLQRIIMTTWSTRGRLRTSNKYPKLLLWHENGSEYLILSLGCERSYAIETREDEKPPYMHTYCLETWWHTYRDGCHLSMIDILTT</sequence>
<evidence type="ECO:0000313" key="2">
    <source>
        <dbReference type="Proteomes" id="UP000054018"/>
    </source>
</evidence>
<reference evidence="1 2" key="1">
    <citation type="submission" date="2014-04" db="EMBL/GenBank/DDBJ databases">
        <authorList>
            <consortium name="DOE Joint Genome Institute"/>
            <person name="Kuo A."/>
            <person name="Kohler A."/>
            <person name="Costa M.D."/>
            <person name="Nagy L.G."/>
            <person name="Floudas D."/>
            <person name="Copeland A."/>
            <person name="Barry K.W."/>
            <person name="Cichocki N."/>
            <person name="Veneault-Fourrey C."/>
            <person name="LaButti K."/>
            <person name="Lindquist E.A."/>
            <person name="Lipzen A."/>
            <person name="Lundell T."/>
            <person name="Morin E."/>
            <person name="Murat C."/>
            <person name="Sun H."/>
            <person name="Tunlid A."/>
            <person name="Henrissat B."/>
            <person name="Grigoriev I.V."/>
            <person name="Hibbett D.S."/>
            <person name="Martin F."/>
            <person name="Nordberg H.P."/>
            <person name="Cantor M.N."/>
            <person name="Hua S.X."/>
        </authorList>
    </citation>
    <scope>NUCLEOTIDE SEQUENCE [LARGE SCALE GENOMIC DNA]</scope>
    <source>
        <strain evidence="1 2">441</strain>
    </source>
</reference>
<organism evidence="1 2">
    <name type="scientific">Pisolithus microcarpus 441</name>
    <dbReference type="NCBI Taxonomy" id="765257"/>
    <lineage>
        <taxon>Eukaryota</taxon>
        <taxon>Fungi</taxon>
        <taxon>Dikarya</taxon>
        <taxon>Basidiomycota</taxon>
        <taxon>Agaricomycotina</taxon>
        <taxon>Agaricomycetes</taxon>
        <taxon>Agaricomycetidae</taxon>
        <taxon>Boletales</taxon>
        <taxon>Sclerodermatineae</taxon>
        <taxon>Pisolithaceae</taxon>
        <taxon>Pisolithus</taxon>
    </lineage>
</organism>
<dbReference type="AlphaFoldDB" id="A0A0C9Z415"/>
<dbReference type="EMBL" id="KN833758">
    <property type="protein sequence ID" value="KIK20909.1"/>
    <property type="molecule type" value="Genomic_DNA"/>
</dbReference>
<accession>A0A0C9Z415</accession>
<reference evidence="2" key="2">
    <citation type="submission" date="2015-01" db="EMBL/GenBank/DDBJ databases">
        <title>Evolutionary Origins and Diversification of the Mycorrhizal Mutualists.</title>
        <authorList>
            <consortium name="DOE Joint Genome Institute"/>
            <consortium name="Mycorrhizal Genomics Consortium"/>
            <person name="Kohler A."/>
            <person name="Kuo A."/>
            <person name="Nagy L.G."/>
            <person name="Floudas D."/>
            <person name="Copeland A."/>
            <person name="Barry K.W."/>
            <person name="Cichocki N."/>
            <person name="Veneault-Fourrey C."/>
            <person name="LaButti K."/>
            <person name="Lindquist E.A."/>
            <person name="Lipzen A."/>
            <person name="Lundell T."/>
            <person name="Morin E."/>
            <person name="Murat C."/>
            <person name="Riley R."/>
            <person name="Ohm R."/>
            <person name="Sun H."/>
            <person name="Tunlid A."/>
            <person name="Henrissat B."/>
            <person name="Grigoriev I.V."/>
            <person name="Hibbett D.S."/>
            <person name="Martin F."/>
        </authorList>
    </citation>
    <scope>NUCLEOTIDE SEQUENCE [LARGE SCALE GENOMIC DNA]</scope>
    <source>
        <strain evidence="2">441</strain>
    </source>
</reference>
<keyword evidence="2" id="KW-1185">Reference proteome</keyword>